<feature type="compositionally biased region" description="Basic and acidic residues" evidence="1">
    <location>
        <begin position="492"/>
        <end position="523"/>
    </location>
</feature>
<feature type="region of interest" description="Disordered" evidence="1">
    <location>
        <begin position="177"/>
        <end position="275"/>
    </location>
</feature>
<feature type="compositionally biased region" description="Basic and acidic residues" evidence="1">
    <location>
        <begin position="366"/>
        <end position="394"/>
    </location>
</feature>
<feature type="compositionally biased region" description="Basic and acidic residues" evidence="1">
    <location>
        <begin position="204"/>
        <end position="213"/>
    </location>
</feature>
<name>A0A2V1AR07_9ASCO</name>
<dbReference type="AlphaFoldDB" id="A0A2V1AR07"/>
<feature type="compositionally biased region" description="Polar residues" evidence="1">
    <location>
        <begin position="240"/>
        <end position="253"/>
    </location>
</feature>
<dbReference type="GO" id="GO:0003676">
    <property type="term" value="F:nucleic acid binding"/>
    <property type="evidence" value="ECO:0007669"/>
    <property type="project" value="InterPro"/>
</dbReference>
<reference evidence="2 3" key="1">
    <citation type="submission" date="2017-12" db="EMBL/GenBank/DDBJ databases">
        <title>Genome Sequence of a Multidrug-Resistant Candida haemulonii Isolate from a Patient with Chronic Leg Ulcers in Israel.</title>
        <authorList>
            <person name="Chow N.A."/>
            <person name="Gade L."/>
            <person name="Batra D."/>
            <person name="Rowe L.A."/>
            <person name="Ben-Ami R."/>
            <person name="Loparev V.N."/>
            <person name="Litvintseva A.P."/>
        </authorList>
    </citation>
    <scope>NUCLEOTIDE SEQUENCE [LARGE SCALE GENOMIC DNA]</scope>
    <source>
        <strain evidence="2 3">B11899</strain>
    </source>
</reference>
<keyword evidence="3" id="KW-1185">Reference proteome</keyword>
<dbReference type="Proteomes" id="UP000244309">
    <property type="component" value="Unassembled WGS sequence"/>
</dbReference>
<proteinExistence type="predicted"/>
<feature type="compositionally biased region" description="Basic and acidic residues" evidence="1">
    <location>
        <begin position="585"/>
        <end position="596"/>
    </location>
</feature>
<dbReference type="GeneID" id="37007340"/>
<feature type="region of interest" description="Disordered" evidence="1">
    <location>
        <begin position="302"/>
        <end position="618"/>
    </location>
</feature>
<dbReference type="OrthoDB" id="48651at2759"/>
<feature type="compositionally biased region" description="Basic and acidic residues" evidence="1">
    <location>
        <begin position="411"/>
        <end position="437"/>
    </location>
</feature>
<dbReference type="InterPro" id="IPR035979">
    <property type="entry name" value="RBD_domain_sf"/>
</dbReference>
<dbReference type="STRING" id="45357.A0A2V1AR07"/>
<dbReference type="VEuPathDB" id="FungiDB:CXQ85_002009"/>
<evidence type="ECO:0000313" key="2">
    <source>
        <dbReference type="EMBL" id="PVH20225.1"/>
    </source>
</evidence>
<feature type="compositionally biased region" description="Basic residues" evidence="1">
    <location>
        <begin position="395"/>
        <end position="405"/>
    </location>
</feature>
<feature type="compositionally biased region" description="Basic and acidic residues" evidence="1">
    <location>
        <begin position="339"/>
        <end position="357"/>
    </location>
</feature>
<gene>
    <name evidence="2" type="ORF">CXQ85_002009</name>
</gene>
<feature type="compositionally biased region" description="Basic residues" evidence="1">
    <location>
        <begin position="557"/>
        <end position="579"/>
    </location>
</feature>
<dbReference type="RefSeq" id="XP_025341165.1">
    <property type="nucleotide sequence ID" value="XM_025485700.1"/>
</dbReference>
<feature type="compositionally biased region" description="Basic and acidic residues" evidence="1">
    <location>
        <begin position="177"/>
        <end position="186"/>
    </location>
</feature>
<feature type="compositionally biased region" description="Basic and acidic residues" evidence="1">
    <location>
        <begin position="445"/>
        <end position="463"/>
    </location>
</feature>
<accession>A0A2V1AR07</accession>
<evidence type="ECO:0000256" key="1">
    <source>
        <dbReference type="SAM" id="MobiDB-lite"/>
    </source>
</evidence>
<evidence type="ECO:0000313" key="3">
    <source>
        <dbReference type="Proteomes" id="UP000244309"/>
    </source>
</evidence>
<organism evidence="2 3">
    <name type="scientific">Candidozyma haemuli</name>
    <dbReference type="NCBI Taxonomy" id="45357"/>
    <lineage>
        <taxon>Eukaryota</taxon>
        <taxon>Fungi</taxon>
        <taxon>Dikarya</taxon>
        <taxon>Ascomycota</taxon>
        <taxon>Saccharomycotina</taxon>
        <taxon>Pichiomycetes</taxon>
        <taxon>Metschnikowiaceae</taxon>
        <taxon>Candidozyma</taxon>
    </lineage>
</organism>
<protein>
    <submittedName>
        <fullName evidence="2">Uncharacterized protein</fullName>
    </submittedName>
</protein>
<feature type="compositionally biased region" description="Low complexity" evidence="1">
    <location>
        <begin position="609"/>
        <end position="618"/>
    </location>
</feature>
<feature type="compositionally biased region" description="Gly residues" evidence="1">
    <location>
        <begin position="466"/>
        <end position="481"/>
    </location>
</feature>
<dbReference type="EMBL" id="PKFO01000003">
    <property type="protein sequence ID" value="PVH20225.1"/>
    <property type="molecule type" value="Genomic_DNA"/>
</dbReference>
<comment type="caution">
    <text evidence="2">The sequence shown here is derived from an EMBL/GenBank/DDBJ whole genome shotgun (WGS) entry which is preliminary data.</text>
</comment>
<sequence>MSLEEFISDDSYGGSWADDEIDIASISVPIEKNKGMGGSDGSGGIFGAGGYGRSRNYGTDQGPPYIVKLLHLPVSCDDVFVKDLFTSRFMSFVKFKIVYDPVSNPLETGVVKKSAFVELHSFSDQNRVVNWQDLYYKGNRRVIIEHADFSDFQNCMKFNQEHDRDLRRTEREFLASKTRGSFEGRRSSHSGHIPGLGVLGELEDLQHHGRDNSRFGGSGRRSSFGVPGNNGPPHPKPLSRFTSSHTATPQTIDPSHETPALGPPKPKSNPFGNAKPVDILAREHELDKKIVNIDQNTITALSSDSDDTIKGKNVKKKELERLSSPEALALETTSAPEISTKEKISDTEADEGTKSEPIEAPSRKPKANDASKEKSEKPVEESKSQAPVERSRENSRRRKSSRGKRGSVGDVTEKTEKTEEAEEKIHKEQHHLAERNKSFSSQQRPDFKKHFIEMTSGSEERPPSRGSGGRGRGRGGRGGFESGRRNSHRKRSTDGNYERRNSLKADETAKEDGKVVEGEEKAAAGDVPQNSSKSKDDKPVDGQEEPPADEKNGRANSRGRGRGRGRGGRGFRGNSRGRGRGGPGRRSDGGESKDSSSQDVSKPPPAPAPADSQPAASA</sequence>
<dbReference type="SUPFAM" id="SSF54928">
    <property type="entry name" value="RNA-binding domain, RBD"/>
    <property type="match status" value="1"/>
</dbReference>